<comment type="caution">
    <text evidence="3">The sequence shown here is derived from an EMBL/GenBank/DDBJ whole genome shotgun (WGS) entry which is preliminary data.</text>
</comment>
<dbReference type="Gene3D" id="3.40.50.150">
    <property type="entry name" value="Vaccinia Virus protein VP39"/>
    <property type="match status" value="1"/>
</dbReference>
<evidence type="ECO:0000259" key="2">
    <source>
        <dbReference type="Pfam" id="PF05050"/>
    </source>
</evidence>
<dbReference type="EMBL" id="JANKHG010000001">
    <property type="protein sequence ID" value="MCR2745229.1"/>
    <property type="molecule type" value="Genomic_DNA"/>
</dbReference>
<keyword evidence="4" id="KW-1185">Reference proteome</keyword>
<feature type="domain" description="Methyltransferase FkbM" evidence="2">
    <location>
        <begin position="27"/>
        <end position="188"/>
    </location>
</feature>
<keyword evidence="3" id="KW-0489">Methyltransferase</keyword>
<name>A0ABT1XDL7_9BURK</name>
<dbReference type="Pfam" id="PF05050">
    <property type="entry name" value="Methyltransf_21"/>
    <property type="match status" value="1"/>
</dbReference>
<feature type="coiled-coil region" evidence="1">
    <location>
        <begin position="234"/>
        <end position="261"/>
    </location>
</feature>
<evidence type="ECO:0000256" key="1">
    <source>
        <dbReference type="SAM" id="Coils"/>
    </source>
</evidence>
<evidence type="ECO:0000313" key="3">
    <source>
        <dbReference type="EMBL" id="MCR2745229.1"/>
    </source>
</evidence>
<proteinExistence type="predicted"/>
<dbReference type="PANTHER" id="PTHR34009:SF2">
    <property type="entry name" value="PROTEIN STAR"/>
    <property type="match status" value="1"/>
</dbReference>
<dbReference type="RefSeq" id="WP_257510479.1">
    <property type="nucleotide sequence ID" value="NZ_JANKHG010000001.1"/>
</dbReference>
<dbReference type="InterPro" id="IPR053202">
    <property type="entry name" value="EGF_Rcpt_Signaling_Reg"/>
</dbReference>
<dbReference type="GO" id="GO:0032259">
    <property type="term" value="P:methylation"/>
    <property type="evidence" value="ECO:0007669"/>
    <property type="project" value="UniProtKB-KW"/>
</dbReference>
<dbReference type="Proteomes" id="UP001165267">
    <property type="component" value="Unassembled WGS sequence"/>
</dbReference>
<dbReference type="InterPro" id="IPR029063">
    <property type="entry name" value="SAM-dependent_MTases_sf"/>
</dbReference>
<keyword evidence="1" id="KW-0175">Coiled coil</keyword>
<dbReference type="InterPro" id="IPR006342">
    <property type="entry name" value="FkbM_mtfrase"/>
</dbReference>
<dbReference type="NCBIfam" id="TIGR01444">
    <property type="entry name" value="fkbM_fam"/>
    <property type="match status" value="1"/>
</dbReference>
<keyword evidence="3" id="KW-0808">Transferase</keyword>
<reference evidence="3" key="1">
    <citation type="submission" date="2022-07" db="EMBL/GenBank/DDBJ databases">
        <authorList>
            <person name="Xamxidin M."/>
        </authorList>
    </citation>
    <scope>NUCLEOTIDE SEQUENCE</scope>
    <source>
        <strain evidence="3">YS8-69</strain>
    </source>
</reference>
<protein>
    <submittedName>
        <fullName evidence="3">FkbM family methyltransferase</fullName>
    </submittedName>
</protein>
<dbReference type="SUPFAM" id="SSF53335">
    <property type="entry name" value="S-adenosyl-L-methionine-dependent methyltransferases"/>
    <property type="match status" value="1"/>
</dbReference>
<accession>A0ABT1XDL7</accession>
<organism evidence="3 4">
    <name type="scientific">Limnobacter parvus</name>
    <dbReference type="NCBI Taxonomy" id="2939690"/>
    <lineage>
        <taxon>Bacteria</taxon>
        <taxon>Pseudomonadati</taxon>
        <taxon>Pseudomonadota</taxon>
        <taxon>Betaproteobacteria</taxon>
        <taxon>Burkholderiales</taxon>
        <taxon>Burkholderiaceae</taxon>
        <taxon>Limnobacter</taxon>
    </lineage>
</organism>
<dbReference type="GO" id="GO:0008168">
    <property type="term" value="F:methyltransferase activity"/>
    <property type="evidence" value="ECO:0007669"/>
    <property type="project" value="UniProtKB-KW"/>
</dbReference>
<gene>
    <name evidence="3" type="ORF">NSP04_01040</name>
</gene>
<dbReference type="PANTHER" id="PTHR34009">
    <property type="entry name" value="PROTEIN STAR"/>
    <property type="match status" value="1"/>
</dbReference>
<evidence type="ECO:0000313" key="4">
    <source>
        <dbReference type="Proteomes" id="UP001165267"/>
    </source>
</evidence>
<sequence length="300" mass="33676">MISYAQNFEDVILWRVLKDFTPGFYVDVGANDPVVDSVTHWFYSQGWRGINVEPVPAWHARLAAERGEDTNLMVAIADKEGCLELFDIPDTGLSTFDSGTARQHGLDGYGATSIVVATTTLTKVLGQYRPTGPIHFLKIDVESYEAQVLESLDLVKYRPWIIVVEATIPRKPDISDAQVRKLLESANYTAVYFDGLNKFYVAHEQLDVLANKWYPPNVFDGFVLHQTLIKDLKIGALEAHLEKLSNEISVLNQNLDVSLAEASLLRAQVVSLLGSTSWRITRPLRWLGAMLRKLAEKRSD</sequence>